<dbReference type="AlphaFoldDB" id="A0AAP0NAB4"/>
<name>A0AAP0NAB4_LIQFO</name>
<feature type="transmembrane region" description="Helical" evidence="2">
    <location>
        <begin position="271"/>
        <end position="291"/>
    </location>
</feature>
<dbReference type="Proteomes" id="UP001415857">
    <property type="component" value="Unassembled WGS sequence"/>
</dbReference>
<accession>A0AAP0NAB4</accession>
<feature type="signal peptide" evidence="3">
    <location>
        <begin position="1"/>
        <end position="22"/>
    </location>
</feature>
<comment type="caution">
    <text evidence="4">The sequence shown here is derived from an EMBL/GenBank/DDBJ whole genome shotgun (WGS) entry which is preliminary data.</text>
</comment>
<keyword evidence="2" id="KW-1133">Transmembrane helix</keyword>
<dbReference type="PANTHER" id="PTHR34360">
    <property type="entry name" value="OS08G0519400 PROTEIN"/>
    <property type="match status" value="1"/>
</dbReference>
<dbReference type="PANTHER" id="PTHR34360:SF2">
    <property type="entry name" value="MYOSIN HEAVY CHAIN-LIKE PROTEIN"/>
    <property type="match status" value="1"/>
</dbReference>
<proteinExistence type="predicted"/>
<feature type="chain" id="PRO_5042859564" description="Tropomyosin" evidence="3">
    <location>
        <begin position="23"/>
        <end position="296"/>
    </location>
</feature>
<reference evidence="4 5" key="1">
    <citation type="journal article" date="2024" name="Plant J.">
        <title>Genome sequences and population genomics reveal climatic adaptation and genomic divergence between two closely related sweetgum species.</title>
        <authorList>
            <person name="Xu W.Q."/>
            <person name="Ren C.Q."/>
            <person name="Zhang X.Y."/>
            <person name="Comes H.P."/>
            <person name="Liu X.H."/>
            <person name="Li Y.G."/>
            <person name="Kettle C.J."/>
            <person name="Jalonen R."/>
            <person name="Gaisberger H."/>
            <person name="Ma Y.Z."/>
            <person name="Qiu Y.X."/>
        </authorList>
    </citation>
    <scope>NUCLEOTIDE SEQUENCE [LARGE SCALE GENOMIC DNA]</scope>
    <source>
        <strain evidence="4">Hangzhou</strain>
    </source>
</reference>
<gene>
    <name evidence="4" type="ORF">L1049_010709</name>
</gene>
<keyword evidence="3" id="KW-0732">Signal</keyword>
<keyword evidence="1" id="KW-0175">Coiled coil</keyword>
<evidence type="ECO:0000256" key="2">
    <source>
        <dbReference type="SAM" id="Phobius"/>
    </source>
</evidence>
<keyword evidence="5" id="KW-1185">Reference proteome</keyword>
<protein>
    <recommendedName>
        <fullName evidence="6">Tropomyosin</fullName>
    </recommendedName>
</protein>
<evidence type="ECO:0000256" key="1">
    <source>
        <dbReference type="SAM" id="Coils"/>
    </source>
</evidence>
<sequence length="296" mass="34030">MAVYLVLFHAIFFSSLLAPSHSTTLLPQVDAQTACENQQNNDLIGELREMKLQIARLEATFEESLQKINAKSLYLEDREKLIEEMENKIHHLQHVLFGIKGDSSQANERLNALEEEVRLLWATSRKNNFDIHVLESKAQDAEDRLGAVNSQAEKMADIVNEQWIQIRHLEQALQITELRVLKAQRHLSSTRCTFLKFINNFSGNFLQKVVGMLDPYLFGQGPILRFHASQALHQLKRILSAAKKYHHELQGFIKQEMERNEYTAAFANEEVVFFVASAVITFPIMSVWMLVSSQFC</sequence>
<keyword evidence="2" id="KW-0812">Transmembrane</keyword>
<evidence type="ECO:0008006" key="6">
    <source>
        <dbReference type="Google" id="ProtNLM"/>
    </source>
</evidence>
<evidence type="ECO:0000313" key="4">
    <source>
        <dbReference type="EMBL" id="KAK9268266.1"/>
    </source>
</evidence>
<keyword evidence="2" id="KW-0472">Membrane</keyword>
<evidence type="ECO:0000313" key="5">
    <source>
        <dbReference type="Proteomes" id="UP001415857"/>
    </source>
</evidence>
<evidence type="ECO:0000256" key="3">
    <source>
        <dbReference type="SAM" id="SignalP"/>
    </source>
</evidence>
<dbReference type="EMBL" id="JBBPBK010000016">
    <property type="protein sequence ID" value="KAK9268266.1"/>
    <property type="molecule type" value="Genomic_DNA"/>
</dbReference>
<feature type="coiled-coil region" evidence="1">
    <location>
        <begin position="40"/>
        <end position="95"/>
    </location>
</feature>
<organism evidence="4 5">
    <name type="scientific">Liquidambar formosana</name>
    <name type="common">Formosan gum</name>
    <dbReference type="NCBI Taxonomy" id="63359"/>
    <lineage>
        <taxon>Eukaryota</taxon>
        <taxon>Viridiplantae</taxon>
        <taxon>Streptophyta</taxon>
        <taxon>Embryophyta</taxon>
        <taxon>Tracheophyta</taxon>
        <taxon>Spermatophyta</taxon>
        <taxon>Magnoliopsida</taxon>
        <taxon>eudicotyledons</taxon>
        <taxon>Gunneridae</taxon>
        <taxon>Pentapetalae</taxon>
        <taxon>Saxifragales</taxon>
        <taxon>Altingiaceae</taxon>
        <taxon>Liquidambar</taxon>
    </lineage>
</organism>